<name>A0ABR3AEG7_9AGAR</name>
<gene>
    <name evidence="1" type="ORF">AAF712_000084</name>
</gene>
<keyword evidence="2" id="KW-1185">Reference proteome</keyword>
<comment type="caution">
    <text evidence="1">The sequence shown here is derived from an EMBL/GenBank/DDBJ whole genome shotgun (WGS) entry which is preliminary data.</text>
</comment>
<accession>A0ABR3AEG7</accession>
<dbReference type="EMBL" id="JBBXMP010000001">
    <property type="protein sequence ID" value="KAL0072321.1"/>
    <property type="molecule type" value="Genomic_DNA"/>
</dbReference>
<evidence type="ECO:0000313" key="1">
    <source>
        <dbReference type="EMBL" id="KAL0072321.1"/>
    </source>
</evidence>
<proteinExistence type="predicted"/>
<organism evidence="1 2">
    <name type="scientific">Marasmius tenuissimus</name>
    <dbReference type="NCBI Taxonomy" id="585030"/>
    <lineage>
        <taxon>Eukaryota</taxon>
        <taxon>Fungi</taxon>
        <taxon>Dikarya</taxon>
        <taxon>Basidiomycota</taxon>
        <taxon>Agaricomycotina</taxon>
        <taxon>Agaricomycetes</taxon>
        <taxon>Agaricomycetidae</taxon>
        <taxon>Agaricales</taxon>
        <taxon>Marasmiineae</taxon>
        <taxon>Marasmiaceae</taxon>
        <taxon>Marasmius</taxon>
    </lineage>
</organism>
<reference evidence="1 2" key="1">
    <citation type="submission" date="2024-05" db="EMBL/GenBank/DDBJ databases">
        <title>A draft genome resource for the thread blight pathogen Marasmius tenuissimus strain MS-2.</title>
        <authorList>
            <person name="Yulfo-Soto G.E."/>
            <person name="Baruah I.K."/>
            <person name="Amoako-Attah I."/>
            <person name="Bukari Y."/>
            <person name="Meinhardt L.W."/>
            <person name="Bailey B.A."/>
            <person name="Cohen S.P."/>
        </authorList>
    </citation>
    <scope>NUCLEOTIDE SEQUENCE [LARGE SCALE GENOMIC DNA]</scope>
    <source>
        <strain evidence="1 2">MS-2</strain>
    </source>
</reference>
<sequence length="143" mass="15043">MSLSGFNDTLSSITGDDTLPRWISVQLGELQAGDYTINVPLQSVITELVVLDGEGVEYASIESPNGAATLTFTLADNITSGASLIVVTNQKMNISFTATARFSTNSGTSFKLPTTTGCFGHDHSLLLAQLVGIGLWVAGTWLS</sequence>
<evidence type="ECO:0000313" key="2">
    <source>
        <dbReference type="Proteomes" id="UP001437256"/>
    </source>
</evidence>
<protein>
    <submittedName>
        <fullName evidence="1">Uncharacterized protein</fullName>
    </submittedName>
</protein>
<dbReference type="Proteomes" id="UP001437256">
    <property type="component" value="Unassembled WGS sequence"/>
</dbReference>